<dbReference type="GO" id="GO:0005737">
    <property type="term" value="C:cytoplasm"/>
    <property type="evidence" value="ECO:0007669"/>
    <property type="project" value="TreeGrafter"/>
</dbReference>
<feature type="domain" description="Pyrroline-5-carboxylate reductase catalytic N-terminal" evidence="1">
    <location>
        <begin position="4"/>
        <end position="92"/>
    </location>
</feature>
<dbReference type="EMBL" id="JPFK01000005">
    <property type="protein sequence ID" value="KFB01285.1"/>
    <property type="molecule type" value="Genomic_DNA"/>
</dbReference>
<dbReference type="AlphaFoldDB" id="A0A084TKP9"/>
<dbReference type="Pfam" id="PF03807">
    <property type="entry name" value="F420_oxidored"/>
    <property type="match status" value="1"/>
</dbReference>
<reference evidence="3" key="2">
    <citation type="submission" date="2014-07" db="EMBL/GenBank/DDBJ databases">
        <title>Genome sequence of Mangrovimonas yunxiaonensis.</title>
        <authorList>
            <person name="Li Y."/>
            <person name="Zheng T."/>
        </authorList>
    </citation>
    <scope>NUCLEOTIDE SEQUENCE [LARGE SCALE GENOMIC DNA]</scope>
    <source>
        <strain evidence="3">LY01</strain>
    </source>
</reference>
<sequence length="256" mass="29061">MNKRISILGCGWLGLALAVSLTNKGYKVYGSTTSISKLKILEEKNIKPFLIDISKPDVDMMDFLSSDVLIIAITSKSLEDVNNLISNIEKSKVKKILFISSTSVYPLTNGIVTEETNTAITPLSKIEKLFITNPSFKTTILRFGGLFGYDRKPGNFIKSNTAVKNPEGYINVIHRDDCIEIIEQIIIKNIWNEVLNACSDKHPKRRHFYLKEIKKVGKSTVLFDENSKNDFKIVSSEKLKTLLNYNFKYADFETYK</sequence>
<evidence type="ECO:0000313" key="3">
    <source>
        <dbReference type="Proteomes" id="UP000028521"/>
    </source>
</evidence>
<dbReference type="Proteomes" id="UP000028521">
    <property type="component" value="Unassembled WGS sequence"/>
</dbReference>
<evidence type="ECO:0000259" key="1">
    <source>
        <dbReference type="Pfam" id="PF03807"/>
    </source>
</evidence>
<reference evidence="2 3" key="1">
    <citation type="journal article" date="2014" name="Genome Announc.">
        <title>Draft Genome Sequence of the Algicidal Bacterium Mangrovimonas yunxiaonensis Strain LY01.</title>
        <authorList>
            <person name="Li Y."/>
            <person name="Zhu H."/>
            <person name="Li C."/>
            <person name="Zhang H."/>
            <person name="Chen Z."/>
            <person name="Zheng W."/>
            <person name="Xu H."/>
            <person name="Zheng T."/>
        </authorList>
    </citation>
    <scope>NUCLEOTIDE SEQUENCE [LARGE SCALE GENOMIC DNA]</scope>
    <source>
        <strain evidence="2 3">LY01</strain>
    </source>
</reference>
<comment type="caution">
    <text evidence="2">The sequence shown here is derived from an EMBL/GenBank/DDBJ whole genome shotgun (WGS) entry which is preliminary data.</text>
</comment>
<name>A0A084TKP9_9FLAO</name>
<proteinExistence type="predicted"/>
<dbReference type="GO" id="GO:0004029">
    <property type="term" value="F:aldehyde dehydrogenase (NAD+) activity"/>
    <property type="evidence" value="ECO:0007669"/>
    <property type="project" value="TreeGrafter"/>
</dbReference>
<gene>
    <name evidence="2" type="ORF">IA57_05490</name>
</gene>
<evidence type="ECO:0000313" key="2">
    <source>
        <dbReference type="EMBL" id="KFB01285.1"/>
    </source>
</evidence>
<dbReference type="PANTHER" id="PTHR48079:SF6">
    <property type="entry name" value="NAD(P)-BINDING DOMAIN-CONTAINING PROTEIN-RELATED"/>
    <property type="match status" value="1"/>
</dbReference>
<dbReference type="OrthoDB" id="751203at2"/>
<dbReference type="InterPro" id="IPR051783">
    <property type="entry name" value="NAD(P)-dependent_oxidoreduct"/>
</dbReference>
<dbReference type="SUPFAM" id="SSF51735">
    <property type="entry name" value="NAD(P)-binding Rossmann-fold domains"/>
    <property type="match status" value="1"/>
</dbReference>
<protein>
    <recommendedName>
        <fullName evidence="1">Pyrroline-5-carboxylate reductase catalytic N-terminal domain-containing protein</fullName>
    </recommendedName>
</protein>
<dbReference type="RefSeq" id="WP_036120259.1">
    <property type="nucleotide sequence ID" value="NZ_BMET01000001.1"/>
</dbReference>
<dbReference type="STRING" id="1197477.IA57_05490"/>
<dbReference type="eggNOG" id="COG0451">
    <property type="taxonomic scope" value="Bacteria"/>
</dbReference>
<dbReference type="InterPro" id="IPR028939">
    <property type="entry name" value="P5C_Rdtase_cat_N"/>
</dbReference>
<organism evidence="2 3">
    <name type="scientific">Mangrovimonas yunxiaonensis</name>
    <dbReference type="NCBI Taxonomy" id="1197477"/>
    <lineage>
        <taxon>Bacteria</taxon>
        <taxon>Pseudomonadati</taxon>
        <taxon>Bacteroidota</taxon>
        <taxon>Flavobacteriia</taxon>
        <taxon>Flavobacteriales</taxon>
        <taxon>Flavobacteriaceae</taxon>
        <taxon>Mangrovimonas</taxon>
    </lineage>
</organism>
<dbReference type="PANTHER" id="PTHR48079">
    <property type="entry name" value="PROTEIN YEEZ"/>
    <property type="match status" value="1"/>
</dbReference>
<dbReference type="InterPro" id="IPR036291">
    <property type="entry name" value="NAD(P)-bd_dom_sf"/>
</dbReference>
<dbReference type="Gene3D" id="3.40.50.720">
    <property type="entry name" value="NAD(P)-binding Rossmann-like Domain"/>
    <property type="match status" value="1"/>
</dbReference>
<accession>A0A084TKP9</accession>
<keyword evidence="3" id="KW-1185">Reference proteome</keyword>